<accession>A0A6A5TA47</accession>
<evidence type="ECO:0000313" key="2">
    <source>
        <dbReference type="Proteomes" id="UP000800038"/>
    </source>
</evidence>
<keyword evidence="2" id="KW-1185">Reference proteome</keyword>
<sequence length="122" mass="13423">MQVDPVNRRGEVLNITQMAGCALQVWLSAIDFSHPWLASTACIQVSWHGILLIACAYHCPCWLERMGSSLARSFGRPNRVIPGYNCPGWSSLTETLAQIALICSAAGTGIRIRRIAVRLDLK</sequence>
<dbReference type="AlphaFoldDB" id="A0A6A5TA47"/>
<dbReference type="EMBL" id="ML976007">
    <property type="protein sequence ID" value="KAF1945767.1"/>
    <property type="molecule type" value="Genomic_DNA"/>
</dbReference>
<organism evidence="1 2">
    <name type="scientific">Clathrospora elynae</name>
    <dbReference type="NCBI Taxonomy" id="706981"/>
    <lineage>
        <taxon>Eukaryota</taxon>
        <taxon>Fungi</taxon>
        <taxon>Dikarya</taxon>
        <taxon>Ascomycota</taxon>
        <taxon>Pezizomycotina</taxon>
        <taxon>Dothideomycetes</taxon>
        <taxon>Pleosporomycetidae</taxon>
        <taxon>Pleosporales</taxon>
        <taxon>Diademaceae</taxon>
        <taxon>Clathrospora</taxon>
    </lineage>
</organism>
<gene>
    <name evidence="1" type="ORF">EJ02DRAFT_25068</name>
</gene>
<protein>
    <submittedName>
        <fullName evidence="1">Uncharacterized protein</fullName>
    </submittedName>
</protein>
<evidence type="ECO:0000313" key="1">
    <source>
        <dbReference type="EMBL" id="KAF1945767.1"/>
    </source>
</evidence>
<proteinExistence type="predicted"/>
<reference evidence="1" key="1">
    <citation type="journal article" date="2020" name="Stud. Mycol.">
        <title>101 Dothideomycetes genomes: a test case for predicting lifestyles and emergence of pathogens.</title>
        <authorList>
            <person name="Haridas S."/>
            <person name="Albert R."/>
            <person name="Binder M."/>
            <person name="Bloem J."/>
            <person name="Labutti K."/>
            <person name="Salamov A."/>
            <person name="Andreopoulos B."/>
            <person name="Baker S."/>
            <person name="Barry K."/>
            <person name="Bills G."/>
            <person name="Bluhm B."/>
            <person name="Cannon C."/>
            <person name="Castanera R."/>
            <person name="Culley D."/>
            <person name="Daum C."/>
            <person name="Ezra D."/>
            <person name="Gonzalez J."/>
            <person name="Henrissat B."/>
            <person name="Kuo A."/>
            <person name="Liang C."/>
            <person name="Lipzen A."/>
            <person name="Lutzoni F."/>
            <person name="Magnuson J."/>
            <person name="Mondo S."/>
            <person name="Nolan M."/>
            <person name="Ohm R."/>
            <person name="Pangilinan J."/>
            <person name="Park H.-J."/>
            <person name="Ramirez L."/>
            <person name="Alfaro M."/>
            <person name="Sun H."/>
            <person name="Tritt A."/>
            <person name="Yoshinaga Y."/>
            <person name="Zwiers L.-H."/>
            <person name="Turgeon B."/>
            <person name="Goodwin S."/>
            <person name="Spatafora J."/>
            <person name="Crous P."/>
            <person name="Grigoriev I."/>
        </authorList>
    </citation>
    <scope>NUCLEOTIDE SEQUENCE</scope>
    <source>
        <strain evidence="1">CBS 161.51</strain>
    </source>
</reference>
<name>A0A6A5TA47_9PLEO</name>
<dbReference type="Proteomes" id="UP000800038">
    <property type="component" value="Unassembled WGS sequence"/>
</dbReference>